<sequence length="524" mass="59351">MTEIESRDVDFLEEDFPSISEVKGNLELYELRDPQGGASITVEGETPNSYPVIDGDNESDLKLSGSCSLEEHNSQNPQIRSKRGGIPRRRYEIEGESFMCASVDIDEPATYEEAVTSPNANEWITAMKEEMSSMAKNNVWELVDLPAGRKTIGNKWVLKVKRKADGSIDKFKARLVAKGYTQREGIDYEETFSPSGEMDVKTTFLNGELDEEIYMDQPEGFQEMGQKRKVCRLKRSIYGLKQSSRQWYYRFHRAITSMGFTMVEEDHCVYVKRSEKNFMILSLYVDDILLAGNNMELIVATQKWLSSTFEMKDMGEAEYILGVKIHRDRSKKLLSLSQETYIKRIIERFRMHNANPVDTPMDKSCVLSKELCPKTEEEKKRMTKIPYQSNPGPNHWVAVKRILRYLKGTSDLALCYHGGSLRLVGYSDADGSADRDERKSTSGYAFLLGGAAITWCSKKQPCISLSTMEAEYVACTSAVQEAIWLRRFLKSLSAHINDVVVIYCDNTATIAYAKDPSTTGGPSI</sequence>
<feature type="domain" description="Reverse transcriptase Ty1/copia-type" evidence="1">
    <location>
        <begin position="197"/>
        <end position="362"/>
    </location>
</feature>
<dbReference type="PANTHER" id="PTHR11439">
    <property type="entry name" value="GAG-POL-RELATED RETROTRANSPOSON"/>
    <property type="match status" value="1"/>
</dbReference>
<dbReference type="Pfam" id="PF07727">
    <property type="entry name" value="RVT_2"/>
    <property type="match status" value="2"/>
</dbReference>
<dbReference type="EMBL" id="JACGWJ010000006">
    <property type="protein sequence ID" value="KAL0413901.1"/>
    <property type="molecule type" value="Genomic_DNA"/>
</dbReference>
<reference evidence="2" key="2">
    <citation type="journal article" date="2024" name="Plant">
        <title>Genomic evolution and insights into agronomic trait innovations of Sesamum species.</title>
        <authorList>
            <person name="Miao H."/>
            <person name="Wang L."/>
            <person name="Qu L."/>
            <person name="Liu H."/>
            <person name="Sun Y."/>
            <person name="Le M."/>
            <person name="Wang Q."/>
            <person name="Wei S."/>
            <person name="Zheng Y."/>
            <person name="Lin W."/>
            <person name="Duan Y."/>
            <person name="Cao H."/>
            <person name="Xiong S."/>
            <person name="Wang X."/>
            <person name="Wei L."/>
            <person name="Li C."/>
            <person name="Ma Q."/>
            <person name="Ju M."/>
            <person name="Zhao R."/>
            <person name="Li G."/>
            <person name="Mu C."/>
            <person name="Tian Q."/>
            <person name="Mei H."/>
            <person name="Zhang T."/>
            <person name="Gao T."/>
            <person name="Zhang H."/>
        </authorList>
    </citation>
    <scope>NUCLEOTIDE SEQUENCE</scope>
    <source>
        <strain evidence="2">G02</strain>
    </source>
</reference>
<dbReference type="SUPFAM" id="SSF56672">
    <property type="entry name" value="DNA/RNA polymerases"/>
    <property type="match status" value="1"/>
</dbReference>
<comment type="caution">
    <text evidence="2">The sequence shown here is derived from an EMBL/GenBank/DDBJ whole genome shotgun (WGS) entry which is preliminary data.</text>
</comment>
<dbReference type="AlphaFoldDB" id="A0AAW2U959"/>
<dbReference type="InterPro" id="IPR043502">
    <property type="entry name" value="DNA/RNA_pol_sf"/>
</dbReference>
<organism evidence="2">
    <name type="scientific">Sesamum radiatum</name>
    <name type="common">Black benniseed</name>
    <dbReference type="NCBI Taxonomy" id="300843"/>
    <lineage>
        <taxon>Eukaryota</taxon>
        <taxon>Viridiplantae</taxon>
        <taxon>Streptophyta</taxon>
        <taxon>Embryophyta</taxon>
        <taxon>Tracheophyta</taxon>
        <taxon>Spermatophyta</taxon>
        <taxon>Magnoliopsida</taxon>
        <taxon>eudicotyledons</taxon>
        <taxon>Gunneridae</taxon>
        <taxon>Pentapetalae</taxon>
        <taxon>asterids</taxon>
        <taxon>lamiids</taxon>
        <taxon>Lamiales</taxon>
        <taxon>Pedaliaceae</taxon>
        <taxon>Sesamum</taxon>
    </lineage>
</organism>
<dbReference type="InterPro" id="IPR013103">
    <property type="entry name" value="RVT_2"/>
</dbReference>
<proteinExistence type="predicted"/>
<accession>A0AAW2U959</accession>
<evidence type="ECO:0000259" key="1">
    <source>
        <dbReference type="Pfam" id="PF07727"/>
    </source>
</evidence>
<name>A0AAW2U959_SESRA</name>
<dbReference type="CDD" id="cd09272">
    <property type="entry name" value="RNase_HI_RT_Ty1"/>
    <property type="match status" value="1"/>
</dbReference>
<gene>
    <name evidence="2" type="ORF">Sradi_1591800</name>
</gene>
<reference evidence="2" key="1">
    <citation type="submission" date="2020-06" db="EMBL/GenBank/DDBJ databases">
        <authorList>
            <person name="Li T."/>
            <person name="Hu X."/>
            <person name="Zhang T."/>
            <person name="Song X."/>
            <person name="Zhang H."/>
            <person name="Dai N."/>
            <person name="Sheng W."/>
            <person name="Hou X."/>
            <person name="Wei L."/>
        </authorList>
    </citation>
    <scope>NUCLEOTIDE SEQUENCE</scope>
    <source>
        <strain evidence="2">G02</strain>
        <tissue evidence="2">Leaf</tissue>
    </source>
</reference>
<dbReference type="PANTHER" id="PTHR11439:SF483">
    <property type="entry name" value="PEPTIDE SYNTHASE GLIP-LIKE, PUTATIVE (AFU_ORTHOLOGUE AFUA_3G12920)-RELATED"/>
    <property type="match status" value="1"/>
</dbReference>
<feature type="domain" description="Reverse transcriptase Ty1/copia-type" evidence="1">
    <location>
        <begin position="137"/>
        <end position="194"/>
    </location>
</feature>
<protein>
    <submittedName>
        <fullName evidence="2">Retrovirus-related Pol polyprotein from transposon TNT 1-94</fullName>
    </submittedName>
</protein>
<evidence type="ECO:0000313" key="2">
    <source>
        <dbReference type="EMBL" id="KAL0413901.1"/>
    </source>
</evidence>